<reference evidence="6" key="2">
    <citation type="journal article" date="2021" name="PeerJ">
        <title>Extensive microbial diversity within the chicken gut microbiome revealed by metagenomics and culture.</title>
        <authorList>
            <person name="Gilroy R."/>
            <person name="Ravi A."/>
            <person name="Getino M."/>
            <person name="Pursley I."/>
            <person name="Horton D.L."/>
            <person name="Alikhan N.F."/>
            <person name="Baker D."/>
            <person name="Gharbi K."/>
            <person name="Hall N."/>
            <person name="Watson M."/>
            <person name="Adriaenssens E.M."/>
            <person name="Foster-Nyarko E."/>
            <person name="Jarju S."/>
            <person name="Secka A."/>
            <person name="Antonio M."/>
            <person name="Oren A."/>
            <person name="Chaudhuri R.R."/>
            <person name="La Ragione R."/>
            <person name="Hildebrand F."/>
            <person name="Pallen M.J."/>
        </authorList>
    </citation>
    <scope>NUCLEOTIDE SEQUENCE</scope>
    <source>
        <strain evidence="6">ChiW3-316</strain>
    </source>
</reference>
<dbReference type="CDD" id="cd17535">
    <property type="entry name" value="REC_NarL-like"/>
    <property type="match status" value="1"/>
</dbReference>
<feature type="modified residue" description="4-aspartylphosphate" evidence="3">
    <location>
        <position position="54"/>
    </location>
</feature>
<gene>
    <name evidence="6" type="ORF">IAD20_04765</name>
</gene>
<dbReference type="InterPro" id="IPR000792">
    <property type="entry name" value="Tscrpt_reg_LuxR_C"/>
</dbReference>
<dbReference type="PRINTS" id="PR00038">
    <property type="entry name" value="HTHLUXR"/>
</dbReference>
<evidence type="ECO:0000256" key="2">
    <source>
        <dbReference type="ARBA" id="ARBA00023125"/>
    </source>
</evidence>
<organism evidence="6 7">
    <name type="scientific">Candidatus Scatocola faecipullorum</name>
    <dbReference type="NCBI Taxonomy" id="2840917"/>
    <lineage>
        <taxon>Bacteria</taxon>
        <taxon>Pseudomonadati</taxon>
        <taxon>Pseudomonadota</taxon>
        <taxon>Alphaproteobacteria</taxon>
        <taxon>Rhodospirillales</taxon>
        <taxon>Rhodospirillaceae</taxon>
        <taxon>Rhodospirillaceae incertae sedis</taxon>
        <taxon>Candidatus Scatocola</taxon>
    </lineage>
</organism>
<dbReference type="EMBL" id="DVNC01000029">
    <property type="protein sequence ID" value="HIU53372.1"/>
    <property type="molecule type" value="Genomic_DNA"/>
</dbReference>
<dbReference type="Pfam" id="PF00196">
    <property type="entry name" value="GerE"/>
    <property type="match status" value="1"/>
</dbReference>
<protein>
    <submittedName>
        <fullName evidence="6">Response regulator transcription factor</fullName>
    </submittedName>
</protein>
<evidence type="ECO:0000256" key="1">
    <source>
        <dbReference type="ARBA" id="ARBA00022553"/>
    </source>
</evidence>
<dbReference type="CDD" id="cd06170">
    <property type="entry name" value="LuxR_C_like"/>
    <property type="match status" value="1"/>
</dbReference>
<dbReference type="Pfam" id="PF00072">
    <property type="entry name" value="Response_reg"/>
    <property type="match status" value="1"/>
</dbReference>
<proteinExistence type="predicted"/>
<feature type="domain" description="Response regulatory" evidence="5">
    <location>
        <begin position="2"/>
        <end position="119"/>
    </location>
</feature>
<evidence type="ECO:0000256" key="3">
    <source>
        <dbReference type="PROSITE-ProRule" id="PRU00169"/>
    </source>
</evidence>
<evidence type="ECO:0000259" key="5">
    <source>
        <dbReference type="PROSITE" id="PS50110"/>
    </source>
</evidence>
<name>A0A9D1M4C9_9PROT</name>
<dbReference type="InterPro" id="IPR001789">
    <property type="entry name" value="Sig_transdc_resp-reg_receiver"/>
</dbReference>
<dbReference type="InterPro" id="IPR016032">
    <property type="entry name" value="Sig_transdc_resp-reg_C-effctor"/>
</dbReference>
<dbReference type="Proteomes" id="UP000824107">
    <property type="component" value="Unassembled WGS sequence"/>
</dbReference>
<dbReference type="Gene3D" id="3.40.50.2300">
    <property type="match status" value="1"/>
</dbReference>
<dbReference type="InterPro" id="IPR011006">
    <property type="entry name" value="CheY-like_superfamily"/>
</dbReference>
<evidence type="ECO:0000313" key="6">
    <source>
        <dbReference type="EMBL" id="HIU53372.1"/>
    </source>
</evidence>
<dbReference type="PROSITE" id="PS50043">
    <property type="entry name" value="HTH_LUXR_2"/>
    <property type="match status" value="1"/>
</dbReference>
<dbReference type="SUPFAM" id="SSF52172">
    <property type="entry name" value="CheY-like"/>
    <property type="match status" value="1"/>
</dbReference>
<keyword evidence="2" id="KW-0238">DNA-binding</keyword>
<dbReference type="GO" id="GO:0006355">
    <property type="term" value="P:regulation of DNA-templated transcription"/>
    <property type="evidence" value="ECO:0007669"/>
    <property type="project" value="InterPro"/>
</dbReference>
<dbReference type="GO" id="GO:0003677">
    <property type="term" value="F:DNA binding"/>
    <property type="evidence" value="ECO:0007669"/>
    <property type="project" value="UniProtKB-KW"/>
</dbReference>
<evidence type="ECO:0000313" key="7">
    <source>
        <dbReference type="Proteomes" id="UP000824107"/>
    </source>
</evidence>
<dbReference type="InterPro" id="IPR051015">
    <property type="entry name" value="EvgA-like"/>
</dbReference>
<dbReference type="SUPFAM" id="SSF46894">
    <property type="entry name" value="C-terminal effector domain of the bipartite response regulators"/>
    <property type="match status" value="1"/>
</dbReference>
<dbReference type="PROSITE" id="PS50110">
    <property type="entry name" value="RESPONSE_REGULATORY"/>
    <property type="match status" value="1"/>
</dbReference>
<feature type="domain" description="HTH luxR-type" evidence="4">
    <location>
        <begin position="145"/>
        <end position="210"/>
    </location>
</feature>
<dbReference type="PANTHER" id="PTHR45566">
    <property type="entry name" value="HTH-TYPE TRANSCRIPTIONAL REGULATOR YHJB-RELATED"/>
    <property type="match status" value="1"/>
</dbReference>
<accession>A0A9D1M4C9</accession>
<comment type="caution">
    <text evidence="6">The sequence shown here is derived from an EMBL/GenBank/DDBJ whole genome shotgun (WGS) entry which is preliminary data.</text>
</comment>
<dbReference type="InterPro" id="IPR058245">
    <property type="entry name" value="NreC/VraR/RcsB-like_REC"/>
</dbReference>
<sequence>MRILVADDHELFLKGLEFILRDNFPGVELVFAHNYPEIFKIIEKETDFNLIMTDLAMPGGRWSEAFEKIHALLPETPIAVLSAVFDKEIVQKTIDIGVSGYIPKTSANAVIISAVNLIMSGGVYIPPELLDNRLKPEFASLLEDEPAPNHILTPRQIEVIQAVAEGKSNKQIAYELGLSEGTVKLHVTAILKLLNVNNRTGAVREAERLGVIRHEKY</sequence>
<dbReference type="GO" id="GO:0000160">
    <property type="term" value="P:phosphorelay signal transduction system"/>
    <property type="evidence" value="ECO:0007669"/>
    <property type="project" value="InterPro"/>
</dbReference>
<dbReference type="AlphaFoldDB" id="A0A9D1M4C9"/>
<dbReference type="SMART" id="SM00421">
    <property type="entry name" value="HTH_LUXR"/>
    <property type="match status" value="1"/>
</dbReference>
<evidence type="ECO:0000259" key="4">
    <source>
        <dbReference type="PROSITE" id="PS50043"/>
    </source>
</evidence>
<dbReference type="SMART" id="SM00448">
    <property type="entry name" value="REC"/>
    <property type="match status" value="1"/>
</dbReference>
<keyword evidence="1 3" id="KW-0597">Phosphoprotein</keyword>
<reference evidence="6" key="1">
    <citation type="submission" date="2020-10" db="EMBL/GenBank/DDBJ databases">
        <authorList>
            <person name="Gilroy R."/>
        </authorList>
    </citation>
    <scope>NUCLEOTIDE SEQUENCE</scope>
    <source>
        <strain evidence="6">ChiW3-316</strain>
    </source>
</reference>
<dbReference type="PANTHER" id="PTHR45566:SF1">
    <property type="entry name" value="HTH-TYPE TRANSCRIPTIONAL REGULATOR YHJB-RELATED"/>
    <property type="match status" value="1"/>
</dbReference>